<evidence type="ECO:0000256" key="6">
    <source>
        <dbReference type="ARBA" id="ARBA00023136"/>
    </source>
</evidence>
<feature type="transmembrane region" description="Helical" evidence="7">
    <location>
        <begin position="6"/>
        <end position="23"/>
    </location>
</feature>
<dbReference type="EMBL" id="KZ995218">
    <property type="protein sequence ID" value="RKO91130.1"/>
    <property type="molecule type" value="Genomic_DNA"/>
</dbReference>
<dbReference type="PANTHER" id="PTHR43731">
    <property type="entry name" value="RHOMBOID PROTEASE"/>
    <property type="match status" value="1"/>
</dbReference>
<reference evidence="10" key="1">
    <citation type="journal article" date="2018" name="Nat. Microbiol.">
        <title>Leveraging single-cell genomics to expand the fungal tree of life.</title>
        <authorList>
            <person name="Ahrendt S.R."/>
            <person name="Quandt C.A."/>
            <person name="Ciobanu D."/>
            <person name="Clum A."/>
            <person name="Salamov A."/>
            <person name="Andreopoulos B."/>
            <person name="Cheng J.F."/>
            <person name="Woyke T."/>
            <person name="Pelin A."/>
            <person name="Henrissat B."/>
            <person name="Reynolds N.K."/>
            <person name="Benny G.L."/>
            <person name="Smith M.E."/>
            <person name="James T.Y."/>
            <person name="Grigoriev I.V."/>
        </authorList>
    </citation>
    <scope>NUCLEOTIDE SEQUENCE [LARGE SCALE GENOMIC DNA]</scope>
</reference>
<name>A0A4P9WJ12_9FUNG</name>
<dbReference type="PANTHER" id="PTHR43731:SF14">
    <property type="entry name" value="PRESENILIN-ASSOCIATED RHOMBOID-LIKE PROTEIN, MITOCHONDRIAL"/>
    <property type="match status" value="1"/>
</dbReference>
<comment type="similarity">
    <text evidence="2">Belongs to the peptidase S54 family.</text>
</comment>
<evidence type="ECO:0000313" key="9">
    <source>
        <dbReference type="EMBL" id="RKO91130.1"/>
    </source>
</evidence>
<evidence type="ECO:0000313" key="10">
    <source>
        <dbReference type="Proteomes" id="UP000269721"/>
    </source>
</evidence>
<dbReference type="SUPFAM" id="SSF144091">
    <property type="entry name" value="Rhomboid-like"/>
    <property type="match status" value="1"/>
</dbReference>
<feature type="non-terminal residue" evidence="9">
    <location>
        <position position="112"/>
    </location>
</feature>
<evidence type="ECO:0000256" key="7">
    <source>
        <dbReference type="SAM" id="Phobius"/>
    </source>
</evidence>
<sequence>IDDNMVIWGLIGVNAVVFCFWQLGFNERARGDSRLLRFMSENFLLSVNSVMSGRWWTMLTCNFSHNEVWHLGLNMFMLYTFGPAVMPILGPMGFLSLYVIAGLSSSVASLLF</sequence>
<feature type="non-terminal residue" evidence="9">
    <location>
        <position position="1"/>
    </location>
</feature>
<dbReference type="InterPro" id="IPR022764">
    <property type="entry name" value="Peptidase_S54_rhomboid_dom"/>
</dbReference>
<dbReference type="GO" id="GO:0004252">
    <property type="term" value="F:serine-type endopeptidase activity"/>
    <property type="evidence" value="ECO:0007669"/>
    <property type="project" value="InterPro"/>
</dbReference>
<accession>A0A4P9WJ12</accession>
<feature type="domain" description="Peptidase S54 rhomboid" evidence="8">
    <location>
        <begin position="53"/>
        <end position="112"/>
    </location>
</feature>
<dbReference type="Proteomes" id="UP000269721">
    <property type="component" value="Unassembled WGS sequence"/>
</dbReference>
<dbReference type="OrthoDB" id="418595at2759"/>
<dbReference type="Pfam" id="PF01694">
    <property type="entry name" value="Rhomboid"/>
    <property type="match status" value="1"/>
</dbReference>
<keyword evidence="5 7" id="KW-1133">Transmembrane helix</keyword>
<organism evidence="9 10">
    <name type="scientific">Blyttiomyces helicus</name>
    <dbReference type="NCBI Taxonomy" id="388810"/>
    <lineage>
        <taxon>Eukaryota</taxon>
        <taxon>Fungi</taxon>
        <taxon>Fungi incertae sedis</taxon>
        <taxon>Chytridiomycota</taxon>
        <taxon>Chytridiomycota incertae sedis</taxon>
        <taxon>Chytridiomycetes</taxon>
        <taxon>Chytridiomycetes incertae sedis</taxon>
        <taxon>Blyttiomyces</taxon>
    </lineage>
</organism>
<keyword evidence="10" id="KW-1185">Reference proteome</keyword>
<gene>
    <name evidence="9" type="ORF">BDK51DRAFT_13696</name>
</gene>
<evidence type="ECO:0000256" key="5">
    <source>
        <dbReference type="ARBA" id="ARBA00022989"/>
    </source>
</evidence>
<evidence type="ECO:0000259" key="8">
    <source>
        <dbReference type="Pfam" id="PF01694"/>
    </source>
</evidence>
<evidence type="ECO:0000256" key="3">
    <source>
        <dbReference type="ARBA" id="ARBA00022692"/>
    </source>
</evidence>
<dbReference type="InterPro" id="IPR035952">
    <property type="entry name" value="Rhomboid-like_sf"/>
</dbReference>
<dbReference type="GO" id="GO:0016020">
    <property type="term" value="C:membrane"/>
    <property type="evidence" value="ECO:0007669"/>
    <property type="project" value="UniProtKB-SubCell"/>
</dbReference>
<dbReference type="AlphaFoldDB" id="A0A4P9WJ12"/>
<dbReference type="InterPro" id="IPR050925">
    <property type="entry name" value="Rhomboid_protease_S54"/>
</dbReference>
<keyword evidence="6 7" id="KW-0472">Membrane</keyword>
<comment type="subcellular location">
    <subcellularLocation>
        <location evidence="1">Membrane</location>
        <topology evidence="1">Multi-pass membrane protein</topology>
    </subcellularLocation>
</comment>
<protein>
    <recommendedName>
        <fullName evidence="8">Peptidase S54 rhomboid domain-containing protein</fullName>
    </recommendedName>
</protein>
<evidence type="ECO:0000256" key="4">
    <source>
        <dbReference type="ARBA" id="ARBA00022801"/>
    </source>
</evidence>
<keyword evidence="3 7" id="KW-0812">Transmembrane</keyword>
<dbReference type="Gene3D" id="1.20.1540.10">
    <property type="entry name" value="Rhomboid-like"/>
    <property type="match status" value="1"/>
</dbReference>
<keyword evidence="4" id="KW-0378">Hydrolase</keyword>
<dbReference type="GO" id="GO:0006465">
    <property type="term" value="P:signal peptide processing"/>
    <property type="evidence" value="ECO:0007669"/>
    <property type="project" value="TreeGrafter"/>
</dbReference>
<feature type="transmembrane region" description="Helical" evidence="7">
    <location>
        <begin position="76"/>
        <end position="101"/>
    </location>
</feature>
<evidence type="ECO:0000256" key="2">
    <source>
        <dbReference type="ARBA" id="ARBA00009045"/>
    </source>
</evidence>
<proteinExistence type="inferred from homology"/>
<evidence type="ECO:0000256" key="1">
    <source>
        <dbReference type="ARBA" id="ARBA00004141"/>
    </source>
</evidence>